<sequence length="374" mass="39678">MVNRQGPLKGLCIVEFAGIGPGPYCGMLLADLGAEVIQIDRPAGATAAYGLDPTRDILNRGRRSVVLDLKDPAALEQALQLIDGADAVIEGNRPGVAERLGFGPQVCLARNPRLVYGRVTGWGQTGPKAREAGHDINYIALAGALHICGRAGERPAIPQNFVGDMAGGGMLLAFGIACAIIEAKGSGKGQVVDAAMIEGAASQLSAILTVRAAGRFDDERGTHFGDGGAHFYEVYETADHKYLSVGAIEPAFYKAFREGAGLDDPQFDNQMDERAWPELKEKVARKIATRTRSEWMEIFSPDACVAPVLSLSEVENDPHIAARKVFFRQGDVLQASPVPQFSRTPGAVSCPPPQHGADTQAVLNELAAKSGDHA</sequence>
<dbReference type="InterPro" id="IPR050509">
    <property type="entry name" value="CoA-transferase_III"/>
</dbReference>
<dbReference type="PANTHER" id="PTHR48228">
    <property type="entry name" value="SUCCINYL-COA--D-CITRAMALATE COA-TRANSFERASE"/>
    <property type="match status" value="1"/>
</dbReference>
<dbReference type="EMBL" id="BSOS01000007">
    <property type="protein sequence ID" value="GLR66022.1"/>
    <property type="molecule type" value="Genomic_DNA"/>
</dbReference>
<gene>
    <name evidence="1" type="ORF">GCM10010909_07000</name>
</gene>
<dbReference type="Gene3D" id="3.40.50.10540">
    <property type="entry name" value="Crotonobetainyl-coa:carnitine coa-transferase, domain 1"/>
    <property type="match status" value="1"/>
</dbReference>
<dbReference type="InterPro" id="IPR044855">
    <property type="entry name" value="CoA-Trfase_III_dom3_sf"/>
</dbReference>
<reference evidence="2" key="1">
    <citation type="journal article" date="2019" name="Int. J. Syst. Evol. Microbiol.">
        <title>The Global Catalogue of Microorganisms (GCM) 10K type strain sequencing project: providing services to taxonomists for standard genome sequencing and annotation.</title>
        <authorList>
            <consortium name="The Broad Institute Genomics Platform"/>
            <consortium name="The Broad Institute Genome Sequencing Center for Infectious Disease"/>
            <person name="Wu L."/>
            <person name="Ma J."/>
        </authorList>
    </citation>
    <scope>NUCLEOTIDE SEQUENCE [LARGE SCALE GENOMIC DNA]</scope>
    <source>
        <strain evidence="2">NBRC 112502</strain>
    </source>
</reference>
<accession>A0ABQ6A654</accession>
<proteinExistence type="predicted"/>
<dbReference type="InterPro" id="IPR003673">
    <property type="entry name" value="CoA-Trfase_fam_III"/>
</dbReference>
<dbReference type="Gene3D" id="3.30.1540.10">
    <property type="entry name" value="formyl-coa transferase, domain 3"/>
    <property type="match status" value="1"/>
</dbReference>
<dbReference type="Proteomes" id="UP001156641">
    <property type="component" value="Unassembled WGS sequence"/>
</dbReference>
<evidence type="ECO:0000313" key="2">
    <source>
        <dbReference type="Proteomes" id="UP001156641"/>
    </source>
</evidence>
<comment type="caution">
    <text evidence="1">The sequence shown here is derived from an EMBL/GenBank/DDBJ whole genome shotgun (WGS) entry which is preliminary data.</text>
</comment>
<evidence type="ECO:0000313" key="1">
    <source>
        <dbReference type="EMBL" id="GLR66022.1"/>
    </source>
</evidence>
<dbReference type="RefSeq" id="WP_348522659.1">
    <property type="nucleotide sequence ID" value="NZ_BSOS01000007.1"/>
</dbReference>
<organism evidence="1 2">
    <name type="scientific">Acidocella aquatica</name>
    <dbReference type="NCBI Taxonomy" id="1922313"/>
    <lineage>
        <taxon>Bacteria</taxon>
        <taxon>Pseudomonadati</taxon>
        <taxon>Pseudomonadota</taxon>
        <taxon>Alphaproteobacteria</taxon>
        <taxon>Acetobacterales</taxon>
        <taxon>Acidocellaceae</taxon>
        <taxon>Acidocella</taxon>
    </lineage>
</organism>
<dbReference type="Pfam" id="PF02515">
    <property type="entry name" value="CoA_transf_3"/>
    <property type="match status" value="1"/>
</dbReference>
<protein>
    <submittedName>
        <fullName evidence="1">Alpha-methylacyl-CoA racemase</fullName>
    </submittedName>
</protein>
<keyword evidence="2" id="KW-1185">Reference proteome</keyword>
<name>A0ABQ6A654_9PROT</name>
<dbReference type="PANTHER" id="PTHR48228:SF5">
    <property type="entry name" value="ALPHA-METHYLACYL-COA RACEMASE"/>
    <property type="match status" value="1"/>
</dbReference>
<dbReference type="InterPro" id="IPR023606">
    <property type="entry name" value="CoA-Trfase_III_dom_1_sf"/>
</dbReference>
<dbReference type="SUPFAM" id="SSF89796">
    <property type="entry name" value="CoA-transferase family III (CaiB/BaiF)"/>
    <property type="match status" value="1"/>
</dbReference>